<evidence type="ECO:0000313" key="1">
    <source>
        <dbReference type="EMBL" id="WDF66929.1"/>
    </source>
</evidence>
<gene>
    <name evidence="1" type="ORF">PQ465_11490</name>
</gene>
<proteinExistence type="predicted"/>
<keyword evidence="2" id="KW-1185">Reference proteome</keyword>
<organism evidence="1 2">
    <name type="scientific">Sphingobacterium oryzagri</name>
    <dbReference type="NCBI Taxonomy" id="3025669"/>
    <lineage>
        <taxon>Bacteria</taxon>
        <taxon>Pseudomonadati</taxon>
        <taxon>Bacteroidota</taxon>
        <taxon>Sphingobacteriia</taxon>
        <taxon>Sphingobacteriales</taxon>
        <taxon>Sphingobacteriaceae</taxon>
        <taxon>Sphingobacterium</taxon>
    </lineage>
</organism>
<dbReference type="Gene3D" id="2.60.120.10">
    <property type="entry name" value="Jelly Rolls"/>
    <property type="match status" value="1"/>
</dbReference>
<dbReference type="RefSeq" id="WP_274265669.1">
    <property type="nucleotide sequence ID" value="NZ_CP117880.1"/>
</dbReference>
<evidence type="ECO:0008006" key="3">
    <source>
        <dbReference type="Google" id="ProtNLM"/>
    </source>
</evidence>
<protein>
    <recommendedName>
        <fullName evidence="3">Crp/Fnr family transcriptional regulator</fullName>
    </recommendedName>
</protein>
<dbReference type="InterPro" id="IPR014710">
    <property type="entry name" value="RmlC-like_jellyroll"/>
</dbReference>
<dbReference type="EMBL" id="CP117880">
    <property type="protein sequence ID" value="WDF66929.1"/>
    <property type="molecule type" value="Genomic_DNA"/>
</dbReference>
<reference evidence="1 2" key="1">
    <citation type="submission" date="2023-02" db="EMBL/GenBank/DDBJ databases">
        <title>Genome sequence of Sphingobacterium sp. KACC 22765.</title>
        <authorList>
            <person name="Kim S."/>
            <person name="Heo J."/>
            <person name="Kwon S.-W."/>
        </authorList>
    </citation>
    <scope>NUCLEOTIDE SEQUENCE [LARGE SCALE GENOMIC DNA]</scope>
    <source>
        <strain evidence="1 2">KACC 22765</strain>
    </source>
</reference>
<name>A0ABY7WHQ3_9SPHI</name>
<evidence type="ECO:0000313" key="2">
    <source>
        <dbReference type="Proteomes" id="UP001221558"/>
    </source>
</evidence>
<dbReference type="SUPFAM" id="SSF51206">
    <property type="entry name" value="cAMP-binding domain-like"/>
    <property type="match status" value="1"/>
</dbReference>
<accession>A0ABY7WHQ3</accession>
<sequence>MINENKEKLERYLGRLWPQWKQEIPHLLRDFEELHLESGEHLPSQRGDIYFIASGIVGKYIKNAPIRYSSNNEVIIVPLKPSTVQFRVLADATVFVLERSVLYQIVEQHPRSIMFYDELLIKQQQAIDFRYDLLQLPKAARLDALRTKYPPLMGLLSRTELAAFLDISKEYLRRLL</sequence>
<dbReference type="InterPro" id="IPR018490">
    <property type="entry name" value="cNMP-bd_dom_sf"/>
</dbReference>
<dbReference type="Proteomes" id="UP001221558">
    <property type="component" value="Chromosome"/>
</dbReference>